<sequence>MGKPVNDWFEAIEIINCKKIVKFKLDTGAQVRVTEPTEFVNPIVLVKKPNNDIRICLDPQNLNKALIRERYELPTFEE</sequence>
<organism evidence="1 2">
    <name type="scientific">Exocentrus adspersus</name>
    <dbReference type="NCBI Taxonomy" id="1586481"/>
    <lineage>
        <taxon>Eukaryota</taxon>
        <taxon>Metazoa</taxon>
        <taxon>Ecdysozoa</taxon>
        <taxon>Arthropoda</taxon>
        <taxon>Hexapoda</taxon>
        <taxon>Insecta</taxon>
        <taxon>Pterygota</taxon>
        <taxon>Neoptera</taxon>
        <taxon>Endopterygota</taxon>
        <taxon>Coleoptera</taxon>
        <taxon>Polyphaga</taxon>
        <taxon>Cucujiformia</taxon>
        <taxon>Chrysomeloidea</taxon>
        <taxon>Cerambycidae</taxon>
        <taxon>Lamiinae</taxon>
        <taxon>Acanthocinini</taxon>
        <taxon>Exocentrus</taxon>
    </lineage>
</organism>
<protein>
    <submittedName>
        <fullName evidence="1">Uncharacterized protein</fullName>
    </submittedName>
</protein>
<keyword evidence="2" id="KW-1185">Reference proteome</keyword>
<dbReference type="Proteomes" id="UP001159042">
    <property type="component" value="Unassembled WGS sequence"/>
</dbReference>
<evidence type="ECO:0000313" key="1">
    <source>
        <dbReference type="EMBL" id="KAJ8917066.1"/>
    </source>
</evidence>
<dbReference type="AlphaFoldDB" id="A0AAV8VTL8"/>
<dbReference type="EMBL" id="JANEYG010000036">
    <property type="protein sequence ID" value="KAJ8917066.1"/>
    <property type="molecule type" value="Genomic_DNA"/>
</dbReference>
<name>A0AAV8VTL8_9CUCU</name>
<dbReference type="GO" id="GO:0071897">
    <property type="term" value="P:DNA biosynthetic process"/>
    <property type="evidence" value="ECO:0007669"/>
    <property type="project" value="UniProtKB-ARBA"/>
</dbReference>
<proteinExistence type="predicted"/>
<evidence type="ECO:0000313" key="2">
    <source>
        <dbReference type="Proteomes" id="UP001159042"/>
    </source>
</evidence>
<gene>
    <name evidence="1" type="ORF">NQ315_012985</name>
</gene>
<dbReference type="Gene3D" id="3.10.10.10">
    <property type="entry name" value="HIV Type 1 Reverse Transcriptase, subunit A, domain 1"/>
    <property type="match status" value="1"/>
</dbReference>
<accession>A0AAV8VTL8</accession>
<dbReference type="InterPro" id="IPR043502">
    <property type="entry name" value="DNA/RNA_pol_sf"/>
</dbReference>
<reference evidence="1 2" key="1">
    <citation type="journal article" date="2023" name="Insect Mol. Biol.">
        <title>Genome sequencing provides insights into the evolution of gene families encoding plant cell wall-degrading enzymes in longhorned beetles.</title>
        <authorList>
            <person name="Shin N.R."/>
            <person name="Okamura Y."/>
            <person name="Kirsch R."/>
            <person name="Pauchet Y."/>
        </authorList>
    </citation>
    <scope>NUCLEOTIDE SEQUENCE [LARGE SCALE GENOMIC DNA]</scope>
    <source>
        <strain evidence="1">EAD_L_NR</strain>
    </source>
</reference>
<comment type="caution">
    <text evidence="1">The sequence shown here is derived from an EMBL/GenBank/DDBJ whole genome shotgun (WGS) entry which is preliminary data.</text>
</comment>
<dbReference type="SUPFAM" id="SSF56672">
    <property type="entry name" value="DNA/RNA polymerases"/>
    <property type="match status" value="1"/>
</dbReference>